<evidence type="ECO:0000256" key="4">
    <source>
        <dbReference type="ARBA" id="ARBA00023136"/>
    </source>
</evidence>
<feature type="region of interest" description="Disordered" evidence="6">
    <location>
        <begin position="182"/>
        <end position="212"/>
    </location>
</feature>
<accession>A0AAV1D818</accession>
<dbReference type="Pfam" id="PF05633">
    <property type="entry name" value="ROH1-like"/>
    <property type="match status" value="1"/>
</dbReference>
<dbReference type="InterPro" id="IPR008511">
    <property type="entry name" value="ROH1-like"/>
</dbReference>
<evidence type="ECO:0000256" key="6">
    <source>
        <dbReference type="SAM" id="MobiDB-lite"/>
    </source>
</evidence>
<feature type="transmembrane region" description="Helical" evidence="7">
    <location>
        <begin position="246"/>
        <end position="265"/>
    </location>
</feature>
<dbReference type="GO" id="GO:0016020">
    <property type="term" value="C:membrane"/>
    <property type="evidence" value="ECO:0007669"/>
    <property type="project" value="UniProtKB-SubCell"/>
</dbReference>
<comment type="subcellular location">
    <subcellularLocation>
        <location evidence="1">Membrane</location>
        <topology evidence="1">Single-pass membrane protein</topology>
    </subcellularLocation>
</comment>
<sequence length="392" mass="44661">MPSADKPSSALPFVSFRRPILTMRGGNVHALALSRDCDPQNSEMESFQRQVLAQFHSLAVATNDEFLSLSWIRKLLDAFASCQELFREILSNNKGKVSKPPVDKFVLEYFDRTIKALDICNATRDGIEKIRQWKKHLDIVVAAMDCHQKMIGEGNIRRAKKALTDLALFMLDDKGTGSVFSHRNRSFGRAQKNKERQNSRGSGHSRSLSWSVPNSWSASKQLQTMANNLVIPRANELAAANSLSNVVFTMSFILMFVLWTLVAAFPCQDRGHQVHFTIPRQFVWSTPFFLLHSRITDESKKRGWRDSNGFLREINRIEKSIHHMTDLVDSVQVPLAEEQKEEVRESVKELAIVCEICNSELDPLERNLRDVFRKIMSCRTEGLQILGKSTQP</sequence>
<evidence type="ECO:0000256" key="2">
    <source>
        <dbReference type="ARBA" id="ARBA00022692"/>
    </source>
</evidence>
<comment type="similarity">
    <text evidence="5">Belongs to the ROH1 family.</text>
</comment>
<gene>
    <name evidence="8" type="ORF">OLC1_LOCUS12978</name>
</gene>
<dbReference type="PANTHER" id="PTHR31509">
    <property type="entry name" value="BPS1-LIKE PROTEIN"/>
    <property type="match status" value="1"/>
</dbReference>
<evidence type="ECO:0000256" key="7">
    <source>
        <dbReference type="SAM" id="Phobius"/>
    </source>
</evidence>
<name>A0AAV1D818_OLDCO</name>
<dbReference type="EMBL" id="OX459121">
    <property type="protein sequence ID" value="CAI9103940.1"/>
    <property type="molecule type" value="Genomic_DNA"/>
</dbReference>
<dbReference type="Proteomes" id="UP001161247">
    <property type="component" value="Chromosome 4"/>
</dbReference>
<evidence type="ECO:0000256" key="1">
    <source>
        <dbReference type="ARBA" id="ARBA00004167"/>
    </source>
</evidence>
<organism evidence="8 9">
    <name type="scientific">Oldenlandia corymbosa var. corymbosa</name>
    <dbReference type="NCBI Taxonomy" id="529605"/>
    <lineage>
        <taxon>Eukaryota</taxon>
        <taxon>Viridiplantae</taxon>
        <taxon>Streptophyta</taxon>
        <taxon>Embryophyta</taxon>
        <taxon>Tracheophyta</taxon>
        <taxon>Spermatophyta</taxon>
        <taxon>Magnoliopsida</taxon>
        <taxon>eudicotyledons</taxon>
        <taxon>Gunneridae</taxon>
        <taxon>Pentapetalae</taxon>
        <taxon>asterids</taxon>
        <taxon>lamiids</taxon>
        <taxon>Gentianales</taxon>
        <taxon>Rubiaceae</taxon>
        <taxon>Rubioideae</taxon>
        <taxon>Spermacoceae</taxon>
        <taxon>Hedyotis-Oldenlandia complex</taxon>
        <taxon>Oldenlandia</taxon>
    </lineage>
</organism>
<evidence type="ECO:0000313" key="9">
    <source>
        <dbReference type="Proteomes" id="UP001161247"/>
    </source>
</evidence>
<keyword evidence="9" id="KW-1185">Reference proteome</keyword>
<evidence type="ECO:0000313" key="8">
    <source>
        <dbReference type="EMBL" id="CAI9103940.1"/>
    </source>
</evidence>
<evidence type="ECO:0000256" key="5">
    <source>
        <dbReference type="ARBA" id="ARBA00035114"/>
    </source>
</evidence>
<keyword evidence="2 7" id="KW-0812">Transmembrane</keyword>
<protein>
    <submittedName>
        <fullName evidence="8">OLC1v1002537C1</fullName>
    </submittedName>
</protein>
<keyword evidence="3 7" id="KW-1133">Transmembrane helix</keyword>
<proteinExistence type="inferred from homology"/>
<keyword evidence="4 7" id="KW-0472">Membrane</keyword>
<reference evidence="8" key="1">
    <citation type="submission" date="2023-03" db="EMBL/GenBank/DDBJ databases">
        <authorList>
            <person name="Julca I."/>
        </authorList>
    </citation>
    <scope>NUCLEOTIDE SEQUENCE</scope>
</reference>
<dbReference type="AlphaFoldDB" id="A0AAV1D818"/>
<evidence type="ECO:0000256" key="3">
    <source>
        <dbReference type="ARBA" id="ARBA00022989"/>
    </source>
</evidence>
<feature type="compositionally biased region" description="Polar residues" evidence="6">
    <location>
        <begin position="199"/>
        <end position="212"/>
    </location>
</feature>